<keyword evidence="3" id="KW-0804">Transcription</keyword>
<dbReference type="FunFam" id="1.10.10.10:FF:000079">
    <property type="entry name" value="GntR family transcriptional regulator"/>
    <property type="match status" value="1"/>
</dbReference>
<comment type="caution">
    <text evidence="5">The sequence shown here is derived from an EMBL/GenBank/DDBJ whole genome shotgun (WGS) entry which is preliminary data.</text>
</comment>
<dbReference type="PRINTS" id="PR00035">
    <property type="entry name" value="HTHGNTR"/>
</dbReference>
<evidence type="ECO:0000313" key="5">
    <source>
        <dbReference type="EMBL" id="MBA4602596.1"/>
    </source>
</evidence>
<dbReference type="Proteomes" id="UP000538292">
    <property type="component" value="Unassembled WGS sequence"/>
</dbReference>
<evidence type="ECO:0000313" key="6">
    <source>
        <dbReference type="Proteomes" id="UP000538292"/>
    </source>
</evidence>
<proteinExistence type="predicted"/>
<evidence type="ECO:0000259" key="4">
    <source>
        <dbReference type="PROSITE" id="PS50949"/>
    </source>
</evidence>
<gene>
    <name evidence="5" type="ORF">H2C83_09775</name>
</gene>
<feature type="domain" description="HTH gntR-type" evidence="4">
    <location>
        <begin position="10"/>
        <end position="78"/>
    </location>
</feature>
<dbReference type="PANTHER" id="PTHR44846">
    <property type="entry name" value="MANNOSYL-D-GLYCERATE TRANSPORT/METABOLISM SYSTEM REPRESSOR MNGR-RELATED"/>
    <property type="match status" value="1"/>
</dbReference>
<dbReference type="Gene3D" id="3.40.1410.10">
    <property type="entry name" value="Chorismate lyase-like"/>
    <property type="match status" value="1"/>
</dbReference>
<dbReference type="InterPro" id="IPR011663">
    <property type="entry name" value="UTRA"/>
</dbReference>
<dbReference type="SUPFAM" id="SSF64288">
    <property type="entry name" value="Chorismate lyase-like"/>
    <property type="match status" value="1"/>
</dbReference>
<dbReference type="InterPro" id="IPR000524">
    <property type="entry name" value="Tscrpt_reg_HTH_GntR"/>
</dbReference>
<evidence type="ECO:0000256" key="3">
    <source>
        <dbReference type="ARBA" id="ARBA00023163"/>
    </source>
</evidence>
<dbReference type="GO" id="GO:0045892">
    <property type="term" value="P:negative regulation of DNA-templated transcription"/>
    <property type="evidence" value="ECO:0007669"/>
    <property type="project" value="TreeGrafter"/>
</dbReference>
<evidence type="ECO:0000256" key="1">
    <source>
        <dbReference type="ARBA" id="ARBA00023015"/>
    </source>
</evidence>
<dbReference type="GO" id="GO:0003700">
    <property type="term" value="F:DNA-binding transcription factor activity"/>
    <property type="evidence" value="ECO:0007669"/>
    <property type="project" value="InterPro"/>
</dbReference>
<dbReference type="PANTHER" id="PTHR44846:SF1">
    <property type="entry name" value="MANNOSYL-D-GLYCERATE TRANSPORT_METABOLISM SYSTEM REPRESSOR MNGR-RELATED"/>
    <property type="match status" value="1"/>
</dbReference>
<dbReference type="InterPro" id="IPR036390">
    <property type="entry name" value="WH_DNA-bd_sf"/>
</dbReference>
<dbReference type="Gene3D" id="1.10.10.10">
    <property type="entry name" value="Winged helix-like DNA-binding domain superfamily/Winged helix DNA-binding domain"/>
    <property type="match status" value="1"/>
</dbReference>
<dbReference type="Pfam" id="PF07702">
    <property type="entry name" value="UTRA"/>
    <property type="match status" value="1"/>
</dbReference>
<dbReference type="InterPro" id="IPR036388">
    <property type="entry name" value="WH-like_DNA-bd_sf"/>
</dbReference>
<name>A0A7W1XSX9_9BACL</name>
<dbReference type="PROSITE" id="PS50949">
    <property type="entry name" value="HTH_GNTR"/>
    <property type="match status" value="1"/>
</dbReference>
<dbReference type="EMBL" id="JACEOL010000031">
    <property type="protein sequence ID" value="MBA4602596.1"/>
    <property type="molecule type" value="Genomic_DNA"/>
</dbReference>
<dbReference type="InterPro" id="IPR050679">
    <property type="entry name" value="Bact_HTH_transcr_reg"/>
</dbReference>
<dbReference type="InterPro" id="IPR028978">
    <property type="entry name" value="Chorismate_lyase_/UTRA_dom_sf"/>
</dbReference>
<sequence length="242" mass="28354">MRRVSKESPIPLYYQLKEILQEMIDNEELKPGDMIPPERELCEFQGISRMTARKAILALVNEGVLYRAKGKGTFVAEPKPKHLLQLKGFTEEMKEQGFTVRTRILSFQITKATLKLKKQLKMEQDQELVYEIRRLRIVNDMPFAIETVWLNHGKLPGLKKEMLEDSLYSVLGEKYHLYPEYAQQTIEPIMLNEYECGLLGTNPPSLAILFRRTTYSKQGEVMEYTKCIYRTDSHKYEVYLHP</sequence>
<evidence type="ECO:0000256" key="2">
    <source>
        <dbReference type="ARBA" id="ARBA00023125"/>
    </source>
</evidence>
<keyword evidence="2" id="KW-0238">DNA-binding</keyword>
<dbReference type="CDD" id="cd07377">
    <property type="entry name" value="WHTH_GntR"/>
    <property type="match status" value="1"/>
</dbReference>
<accession>A0A7W1XSX9</accession>
<reference evidence="5 6" key="1">
    <citation type="submission" date="2020-07" db="EMBL/GenBank/DDBJ databases">
        <title>Thermoactinomyces phylogeny.</title>
        <authorList>
            <person name="Dunlap C."/>
        </authorList>
    </citation>
    <scope>NUCLEOTIDE SEQUENCE [LARGE SCALE GENOMIC DNA]</scope>
    <source>
        <strain evidence="5 6">AMNI-1</strain>
    </source>
</reference>
<dbReference type="GO" id="GO:0003677">
    <property type="term" value="F:DNA binding"/>
    <property type="evidence" value="ECO:0007669"/>
    <property type="project" value="UniProtKB-KW"/>
</dbReference>
<dbReference type="SUPFAM" id="SSF46785">
    <property type="entry name" value="Winged helix' DNA-binding domain"/>
    <property type="match status" value="1"/>
</dbReference>
<keyword evidence="6" id="KW-1185">Reference proteome</keyword>
<keyword evidence="1" id="KW-0805">Transcription regulation</keyword>
<dbReference type="RefSeq" id="WP_181740291.1">
    <property type="nucleotide sequence ID" value="NZ_JACEOL010000031.1"/>
</dbReference>
<protein>
    <submittedName>
        <fullName evidence="5">GntR family transcriptional regulator</fullName>
    </submittedName>
</protein>
<dbReference type="Pfam" id="PF00392">
    <property type="entry name" value="GntR"/>
    <property type="match status" value="1"/>
</dbReference>
<dbReference type="SMART" id="SM00345">
    <property type="entry name" value="HTH_GNTR"/>
    <property type="match status" value="1"/>
</dbReference>
<organism evidence="5 6">
    <name type="scientific">Thermoactinomyces mirandus</name>
    <dbReference type="NCBI Taxonomy" id="2756294"/>
    <lineage>
        <taxon>Bacteria</taxon>
        <taxon>Bacillati</taxon>
        <taxon>Bacillota</taxon>
        <taxon>Bacilli</taxon>
        <taxon>Bacillales</taxon>
        <taxon>Thermoactinomycetaceae</taxon>
        <taxon>Thermoactinomyces</taxon>
    </lineage>
</organism>
<dbReference type="SMART" id="SM00866">
    <property type="entry name" value="UTRA"/>
    <property type="match status" value="1"/>
</dbReference>
<dbReference type="AlphaFoldDB" id="A0A7W1XSX9"/>